<reference evidence="2 3" key="1">
    <citation type="submission" date="2019-05" db="EMBL/GenBank/DDBJ databases">
        <title>Another draft genome of Portunus trituberculatus and its Hox gene families provides insights of decapod evolution.</title>
        <authorList>
            <person name="Jeong J.-H."/>
            <person name="Song I."/>
            <person name="Kim S."/>
            <person name="Choi T."/>
            <person name="Kim D."/>
            <person name="Ryu S."/>
            <person name="Kim W."/>
        </authorList>
    </citation>
    <scope>NUCLEOTIDE SEQUENCE [LARGE SCALE GENOMIC DNA]</scope>
    <source>
        <tissue evidence="2">Muscle</tissue>
    </source>
</reference>
<keyword evidence="3" id="KW-1185">Reference proteome</keyword>
<comment type="caution">
    <text evidence="2">The sequence shown here is derived from an EMBL/GenBank/DDBJ whole genome shotgun (WGS) entry which is preliminary data.</text>
</comment>
<evidence type="ECO:0000313" key="3">
    <source>
        <dbReference type="Proteomes" id="UP000324222"/>
    </source>
</evidence>
<dbReference type="Proteomes" id="UP000324222">
    <property type="component" value="Unassembled WGS sequence"/>
</dbReference>
<feature type="compositionally biased region" description="Basic and acidic residues" evidence="1">
    <location>
        <begin position="1"/>
        <end position="10"/>
    </location>
</feature>
<name>A0A5B7G458_PORTR</name>
<accession>A0A5B7G458</accession>
<feature type="region of interest" description="Disordered" evidence="1">
    <location>
        <begin position="114"/>
        <end position="165"/>
    </location>
</feature>
<feature type="compositionally biased region" description="Polar residues" evidence="1">
    <location>
        <begin position="126"/>
        <end position="140"/>
    </location>
</feature>
<organism evidence="2 3">
    <name type="scientific">Portunus trituberculatus</name>
    <name type="common">Swimming crab</name>
    <name type="synonym">Neptunus trituberculatus</name>
    <dbReference type="NCBI Taxonomy" id="210409"/>
    <lineage>
        <taxon>Eukaryota</taxon>
        <taxon>Metazoa</taxon>
        <taxon>Ecdysozoa</taxon>
        <taxon>Arthropoda</taxon>
        <taxon>Crustacea</taxon>
        <taxon>Multicrustacea</taxon>
        <taxon>Malacostraca</taxon>
        <taxon>Eumalacostraca</taxon>
        <taxon>Eucarida</taxon>
        <taxon>Decapoda</taxon>
        <taxon>Pleocyemata</taxon>
        <taxon>Brachyura</taxon>
        <taxon>Eubrachyura</taxon>
        <taxon>Portunoidea</taxon>
        <taxon>Portunidae</taxon>
        <taxon>Portuninae</taxon>
        <taxon>Portunus</taxon>
    </lineage>
</organism>
<dbReference type="EMBL" id="VSRR010010835">
    <property type="protein sequence ID" value="MPC52377.1"/>
    <property type="molecule type" value="Genomic_DNA"/>
</dbReference>
<gene>
    <name evidence="2" type="ORF">E2C01_046245</name>
</gene>
<feature type="region of interest" description="Disordered" evidence="1">
    <location>
        <begin position="1"/>
        <end position="26"/>
    </location>
</feature>
<dbReference type="AlphaFoldDB" id="A0A5B7G458"/>
<protein>
    <submittedName>
        <fullName evidence="2">Uncharacterized protein</fullName>
    </submittedName>
</protein>
<evidence type="ECO:0000313" key="2">
    <source>
        <dbReference type="EMBL" id="MPC52377.1"/>
    </source>
</evidence>
<feature type="compositionally biased region" description="Basic and acidic residues" evidence="1">
    <location>
        <begin position="141"/>
        <end position="153"/>
    </location>
</feature>
<proteinExistence type="predicted"/>
<evidence type="ECO:0000256" key="1">
    <source>
        <dbReference type="SAM" id="MobiDB-lite"/>
    </source>
</evidence>
<sequence length="165" mass="18736">MQRQARDTPLPREIASQRRHQTSMPQLFRPTTPGTHYCAWFTSSRWLVTPDQLGGEASTHLCCSNTSRNFHVKRTKEGFPSWTPFHFTYSRAPSPLPAFVLLSAYCTKLPPAPYSEPRPSRGYNIDATSARQPPVNTNRSAELREGDVAHHGESNGTVFSRYHRH</sequence>